<feature type="chain" id="PRO_5028898648" description="Inverse autotransporter beta-domain domain-containing protein" evidence="7">
    <location>
        <begin position="34"/>
        <end position="619"/>
    </location>
</feature>
<dbReference type="NCBIfam" id="NF040485">
    <property type="entry name" value="ZirU_fam"/>
    <property type="match status" value="1"/>
</dbReference>
<dbReference type="InterPro" id="IPR038177">
    <property type="entry name" value="IAT_beta_sf"/>
</dbReference>
<evidence type="ECO:0000256" key="3">
    <source>
        <dbReference type="ARBA" id="ARBA00022525"/>
    </source>
</evidence>
<evidence type="ECO:0000256" key="1">
    <source>
        <dbReference type="ARBA" id="ARBA00004613"/>
    </source>
</evidence>
<feature type="compositionally biased region" description="Basic and acidic residues" evidence="6">
    <location>
        <begin position="496"/>
        <end position="519"/>
    </location>
</feature>
<evidence type="ECO:0000313" key="10">
    <source>
        <dbReference type="Proteomes" id="UP000479692"/>
    </source>
</evidence>
<feature type="domain" description="Inverse autotransporter beta-domain" evidence="8">
    <location>
        <begin position="96"/>
        <end position="377"/>
    </location>
</feature>
<dbReference type="GO" id="GO:0009279">
    <property type="term" value="C:cell outer membrane"/>
    <property type="evidence" value="ECO:0007669"/>
    <property type="project" value="TreeGrafter"/>
</dbReference>
<dbReference type="InterPro" id="IPR024519">
    <property type="entry name" value="IAT_beta"/>
</dbReference>
<accession>A0A7C9HKB8</accession>
<dbReference type="Proteomes" id="UP000479692">
    <property type="component" value="Unassembled WGS sequence"/>
</dbReference>
<dbReference type="InterPro" id="IPR059100">
    <property type="entry name" value="TSP3_bac"/>
</dbReference>
<evidence type="ECO:0000256" key="6">
    <source>
        <dbReference type="SAM" id="MobiDB-lite"/>
    </source>
</evidence>
<feature type="region of interest" description="Disordered" evidence="6">
    <location>
        <begin position="488"/>
        <end position="540"/>
    </location>
</feature>
<evidence type="ECO:0000256" key="5">
    <source>
        <dbReference type="ARBA" id="ARBA00022837"/>
    </source>
</evidence>
<sequence>MAAQLLKQHRSNRLAKSIAMTLMFSFGSPVAFATEDKKQGAQAANDASMLEANARAQTQKAQDNLPDIGGAAQGPNQAKATTDALTSKAISAAQSAASTSSNNTSTTSTSATDQFKSDMANAAVATGIDALKQSTNPFLQRIEGGLTFGTEGGIDIDLRTIGTIVGGEDKRHYLLTQFGVHNEGERATANLGLVYRWIAPEDAWLFGTNLFYDHDFDNGAHRIGFGVEAATPSMRYFANTYAPASDSWKTLDNKPDFEERAASGYDLGLTWSPLQAPGLDLSVKGTRWKGEHVDVFASGQTYRNPFVLTTKIAYSPVPLFDIAVEHDSAMGTGQRDTRLSFNFKYQLNESLQAQQARKNVAQRNDIRQRATDFVEREDKIVTEIREKVIPLAFVGPAVVNASVMSDAVYSYLLQVSGARDPYSFTLSGTDAALFVLVGNELRLDATKMTSADLAKDNRFEVTVNVVDGRGRNAQQHFIIDVIDIDPDGDGLSNEQEQTHGTDPNKPDTDGDGLDDKTEVDNGTNPLDPNDPGTGNAPTGVNVHFNGNPLTGSPMVGSVLDAAVTCAGDGQCPTTLTYQWQIESAIGSGTYIDIVGATAQTYTVTAGDQKRRIRVQVAKP</sequence>
<dbReference type="Pfam" id="PF11924">
    <property type="entry name" value="IAT_beta"/>
    <property type="match status" value="1"/>
</dbReference>
<feature type="signal peptide" evidence="7">
    <location>
        <begin position="1"/>
        <end position="33"/>
    </location>
</feature>
<reference evidence="9 10" key="1">
    <citation type="submission" date="2019-12" db="EMBL/GenBank/DDBJ databases">
        <authorList>
            <person name="Xu J."/>
        </authorList>
    </citation>
    <scope>NUCLEOTIDE SEQUENCE [LARGE SCALE GENOMIC DNA]</scope>
    <source>
        <strain evidence="9 10">HX-5-24</strain>
    </source>
</reference>
<evidence type="ECO:0000256" key="2">
    <source>
        <dbReference type="ARBA" id="ARBA00010116"/>
    </source>
</evidence>
<comment type="caution">
    <text evidence="9">The sequence shown here is derived from an EMBL/GenBank/DDBJ whole genome shotgun (WGS) entry which is preliminary data.</text>
</comment>
<name>A0A7C9HKB8_9GAMM</name>
<dbReference type="RefSeq" id="WP_156639422.1">
    <property type="nucleotide sequence ID" value="NZ_WOXT01000001.1"/>
</dbReference>
<comment type="similarity">
    <text evidence="2">Belongs to the intimin/invasin family.</text>
</comment>
<keyword evidence="10" id="KW-1185">Reference proteome</keyword>
<feature type="region of interest" description="Disordered" evidence="6">
    <location>
        <begin position="43"/>
        <end position="85"/>
    </location>
</feature>
<dbReference type="EMBL" id="WOXT01000001">
    <property type="protein sequence ID" value="MUV12650.1"/>
    <property type="molecule type" value="Genomic_DNA"/>
</dbReference>
<feature type="compositionally biased region" description="Polar residues" evidence="6">
    <location>
        <begin position="74"/>
        <end position="85"/>
    </location>
</feature>
<dbReference type="PANTHER" id="PTHR39576">
    <property type="entry name" value="ATTACHING AND EFFACING PROTEIN HOMOLOG-RELATED-RELATED"/>
    <property type="match status" value="1"/>
</dbReference>
<evidence type="ECO:0000256" key="7">
    <source>
        <dbReference type="SAM" id="SignalP"/>
    </source>
</evidence>
<organism evidence="9 10">
    <name type="scientific">Noviluteimonas gilva</name>
    <dbReference type="NCBI Taxonomy" id="2682097"/>
    <lineage>
        <taxon>Bacteria</taxon>
        <taxon>Pseudomonadati</taxon>
        <taxon>Pseudomonadota</taxon>
        <taxon>Gammaproteobacteria</taxon>
        <taxon>Lysobacterales</taxon>
        <taxon>Lysobacteraceae</taxon>
        <taxon>Noviluteimonas</taxon>
    </lineage>
</organism>
<evidence type="ECO:0000256" key="4">
    <source>
        <dbReference type="ARBA" id="ARBA00022729"/>
    </source>
</evidence>
<dbReference type="Gene3D" id="2.40.160.160">
    <property type="entry name" value="Inverse autotransporter, beta-domain"/>
    <property type="match status" value="1"/>
</dbReference>
<keyword evidence="3" id="KW-0964">Secreted</keyword>
<comment type="subcellular location">
    <subcellularLocation>
        <location evidence="1">Secreted</location>
    </subcellularLocation>
</comment>
<keyword evidence="5" id="KW-0106">Calcium</keyword>
<evidence type="ECO:0000259" key="8">
    <source>
        <dbReference type="Pfam" id="PF11924"/>
    </source>
</evidence>
<dbReference type="InterPro" id="IPR051715">
    <property type="entry name" value="Intimin-Invasin_domain"/>
</dbReference>
<dbReference type="PANTHER" id="PTHR39576:SF2">
    <property type="entry name" value="ATTACHING AND EFFACING PROTEIN HOMOLOG-RELATED"/>
    <property type="match status" value="1"/>
</dbReference>
<keyword evidence="4 7" id="KW-0732">Signal</keyword>
<dbReference type="AlphaFoldDB" id="A0A7C9HKB8"/>
<proteinExistence type="inferred from homology"/>
<dbReference type="InterPro" id="IPR054665">
    <property type="entry name" value="ZirU-like_dom"/>
</dbReference>
<evidence type="ECO:0000313" key="9">
    <source>
        <dbReference type="EMBL" id="MUV12650.1"/>
    </source>
</evidence>
<gene>
    <name evidence="9" type="ORF">GN331_00325</name>
</gene>
<dbReference type="Pfam" id="PF18884">
    <property type="entry name" value="TSP3_bac"/>
    <property type="match status" value="2"/>
</dbReference>
<dbReference type="Gene3D" id="2.60.40.2700">
    <property type="match status" value="1"/>
</dbReference>
<protein>
    <recommendedName>
        <fullName evidence="8">Inverse autotransporter beta-domain domain-containing protein</fullName>
    </recommendedName>
</protein>